<protein>
    <recommendedName>
        <fullName evidence="2">Protein-L-isoaspartate O-methyltransferase</fullName>
    </recommendedName>
    <alternativeName>
        <fullName evidence="3">Protein L-isoaspartyl methyltransferase</fullName>
    </alternativeName>
</protein>
<dbReference type="PANTHER" id="PTHR11579">
    <property type="entry name" value="PROTEIN-L-ISOASPARTATE O-METHYLTRANSFERASE"/>
    <property type="match status" value="1"/>
</dbReference>
<comment type="similarity">
    <text evidence="1">Belongs to the methyltransferase superfamily. L-isoaspartyl/D-aspartyl protein methyltransferase family.</text>
</comment>
<reference evidence="5 7" key="2">
    <citation type="journal article" date="2019" name="Microb. Pathog.">
        <title>Comparison of VITEK 2, MALDI-TOF MS, 16S rRNA gene sequencing, and whole-genome sequencing for identification of Roseomonas mucosa.</title>
        <authorList>
            <person name="Rudolph W.W."/>
            <person name="Gunzer F."/>
            <person name="Trauth M."/>
            <person name="Bunk B."/>
            <person name="Bigge R."/>
            <person name="Schrottner P."/>
        </authorList>
    </citation>
    <scope>NUCLEOTIDE SEQUENCE [LARGE SCALE GENOMIC DNA]</scope>
    <source>
        <strain evidence="5 7">DSM 103800</strain>
    </source>
</reference>
<dbReference type="eggNOG" id="COG2518">
    <property type="taxonomic scope" value="Bacteria"/>
</dbReference>
<dbReference type="RefSeq" id="WP_075797977.1">
    <property type="nucleotide sequence ID" value="NZ_CP015583.1"/>
</dbReference>
<dbReference type="InterPro" id="IPR029063">
    <property type="entry name" value="SAM-dependent_MTases_sf"/>
</dbReference>
<reference evidence="5" key="3">
    <citation type="submission" date="2023-09" db="EMBL/GenBank/DDBJ databases">
        <authorList>
            <person name="Schober I."/>
            <person name="Bunk B."/>
        </authorList>
    </citation>
    <scope>NUCLEOTIDE SEQUENCE</scope>
    <source>
        <strain evidence="5">DSM 103800</strain>
    </source>
</reference>
<evidence type="ECO:0000256" key="1">
    <source>
        <dbReference type="ARBA" id="ARBA00005369"/>
    </source>
</evidence>
<dbReference type="AlphaFoldDB" id="A0A1L7AEB1"/>
<dbReference type="STRING" id="257708.RGI145_08225"/>
<dbReference type="PANTHER" id="PTHR11579:SF18">
    <property type="entry name" value="PROTEIN-L-ISOASPARTATE O-METHYLTRANSFERASE"/>
    <property type="match status" value="1"/>
</dbReference>
<dbReference type="EMBL" id="CP015583">
    <property type="protein sequence ID" value="APT57081.1"/>
    <property type="molecule type" value="Genomic_DNA"/>
</dbReference>
<keyword evidence="4" id="KW-0808">Transferase</keyword>
<accession>A0A1L7AEB1</accession>
<keyword evidence="4" id="KW-0489">Methyltransferase</keyword>
<dbReference type="GO" id="GO:0032259">
    <property type="term" value="P:methylation"/>
    <property type="evidence" value="ECO:0007669"/>
    <property type="project" value="UniProtKB-KW"/>
</dbReference>
<evidence type="ECO:0000256" key="2">
    <source>
        <dbReference type="ARBA" id="ARBA00013346"/>
    </source>
</evidence>
<dbReference type="InterPro" id="IPR000682">
    <property type="entry name" value="PCMT"/>
</dbReference>
<keyword evidence="7" id="KW-1185">Reference proteome</keyword>
<dbReference type="Proteomes" id="UP001258945">
    <property type="component" value="Unassembled WGS sequence"/>
</dbReference>
<dbReference type="Gene3D" id="3.40.50.150">
    <property type="entry name" value="Vaccinia Virus protein VP39"/>
    <property type="match status" value="1"/>
</dbReference>
<dbReference type="SUPFAM" id="SSF53335">
    <property type="entry name" value="S-adenosyl-L-methionine-dependent methyltransferases"/>
    <property type="match status" value="1"/>
</dbReference>
<dbReference type="Proteomes" id="UP000185494">
    <property type="component" value="Chromosome 1"/>
</dbReference>
<evidence type="ECO:0000313" key="6">
    <source>
        <dbReference type="Proteomes" id="UP000185494"/>
    </source>
</evidence>
<reference evidence="4 6" key="1">
    <citation type="submission" date="2016-05" db="EMBL/GenBank/DDBJ databases">
        <title>Complete Genome and Methylome Analysis of Psychrotrophic Bacterial Isolates from Antarctic Lake Untersee.</title>
        <authorList>
            <person name="Fomenkov A."/>
            <person name="Akimov V.N."/>
            <person name="Vasilyeva L.V."/>
            <person name="Andersen D."/>
            <person name="Vincze T."/>
            <person name="Roberts R.J."/>
        </authorList>
    </citation>
    <scope>NUCLEOTIDE SEQUENCE [LARGE SCALE GENOMIC DNA]</scope>
    <source>
        <strain evidence="4 6">U14-5</strain>
    </source>
</reference>
<gene>
    <name evidence="4" type="ORF">RGI145_08225</name>
    <name evidence="5" type="ORF">RQ831_09335</name>
</gene>
<proteinExistence type="inferred from homology"/>
<dbReference type="Pfam" id="PF01135">
    <property type="entry name" value="PCMT"/>
    <property type="match status" value="1"/>
</dbReference>
<dbReference type="CDD" id="cd02440">
    <property type="entry name" value="AdoMet_MTases"/>
    <property type="match status" value="1"/>
</dbReference>
<organism evidence="4 6">
    <name type="scientific">Roseomonas gilardii</name>
    <dbReference type="NCBI Taxonomy" id="257708"/>
    <lineage>
        <taxon>Bacteria</taxon>
        <taxon>Pseudomonadati</taxon>
        <taxon>Pseudomonadota</taxon>
        <taxon>Alphaproteobacteria</taxon>
        <taxon>Acetobacterales</taxon>
        <taxon>Roseomonadaceae</taxon>
        <taxon>Roseomonas</taxon>
    </lineage>
</organism>
<dbReference type="EMBL" id="JAVVDO010000012">
    <property type="protein sequence ID" value="MDT8331257.1"/>
    <property type="molecule type" value="Genomic_DNA"/>
</dbReference>
<evidence type="ECO:0000313" key="4">
    <source>
        <dbReference type="EMBL" id="APT57081.1"/>
    </source>
</evidence>
<dbReference type="GO" id="GO:0004719">
    <property type="term" value="F:protein-L-isoaspartate (D-aspartate) O-methyltransferase activity"/>
    <property type="evidence" value="ECO:0007669"/>
    <property type="project" value="InterPro"/>
</dbReference>
<dbReference type="GO" id="GO:0005737">
    <property type="term" value="C:cytoplasm"/>
    <property type="evidence" value="ECO:0007669"/>
    <property type="project" value="TreeGrafter"/>
</dbReference>
<evidence type="ECO:0000313" key="7">
    <source>
        <dbReference type="Proteomes" id="UP001258945"/>
    </source>
</evidence>
<dbReference type="KEGG" id="rgi:RGI145_08225"/>
<evidence type="ECO:0000256" key="3">
    <source>
        <dbReference type="ARBA" id="ARBA00030757"/>
    </source>
</evidence>
<evidence type="ECO:0000313" key="5">
    <source>
        <dbReference type="EMBL" id="MDT8331257.1"/>
    </source>
</evidence>
<name>A0A1L7AEB1_9PROT</name>
<sequence length="218" mass="23174">MDYVEARRYMVDGQVRPNKVTDTRLLDAMLTLPRERFVPQGMADRAMVDGDVPLGEGRFLMQPMALARLVQLMNPRAGERVLVVAAGTGYGAAVLAEMGAEVVALESDGRLVAIARRALGDLTGLRLRLEQGDLAAGWPEAAPYDAILIEGAVPQVPEAISSQLAEGGRLVTVLRPEGQTGRAVLGRRTGGAFSAVPAFDCQTERLPGFSAPAGFVFA</sequence>